<protein>
    <recommendedName>
        <fullName evidence="3">DUF3892 domain-containing protein</fullName>
    </recommendedName>
</protein>
<evidence type="ECO:0000313" key="2">
    <source>
        <dbReference type="Proteomes" id="UP000011618"/>
    </source>
</evidence>
<dbReference type="EMBL" id="AOII01000099">
    <property type="protein sequence ID" value="ELY73256.1"/>
    <property type="molecule type" value="Genomic_DNA"/>
</dbReference>
<dbReference type="Pfam" id="PF13031">
    <property type="entry name" value="DUF3892"/>
    <property type="match status" value="1"/>
</dbReference>
<dbReference type="InterPro" id="IPR024997">
    <property type="entry name" value="DUF3892"/>
</dbReference>
<dbReference type="Proteomes" id="UP000011618">
    <property type="component" value="Unassembled WGS sequence"/>
</dbReference>
<dbReference type="PATRIC" id="fig|1227495.3.peg.3538"/>
<organism evidence="1 2">
    <name type="scientific">Natrinema pallidum DSM 3751</name>
    <dbReference type="NCBI Taxonomy" id="1227495"/>
    <lineage>
        <taxon>Archaea</taxon>
        <taxon>Methanobacteriati</taxon>
        <taxon>Methanobacteriota</taxon>
        <taxon>Stenosarchaea group</taxon>
        <taxon>Halobacteria</taxon>
        <taxon>Halobacteriales</taxon>
        <taxon>Natrialbaceae</taxon>
        <taxon>Natrinema</taxon>
    </lineage>
</organism>
<comment type="caution">
    <text evidence="1">The sequence shown here is derived from an EMBL/GenBank/DDBJ whole genome shotgun (WGS) entry which is preliminary data.</text>
</comment>
<dbReference type="AlphaFoldDB" id="L9YHS6"/>
<sequence length="91" mass="10078">MALQVTCVTTDSGSDYDDCRCIETIGYEVLGSTTQKTPAEIHDKINSGTEFYVKENGSKTYLEAAERNGTKYVRTEANDTSRDNLLQQPSC</sequence>
<dbReference type="RefSeq" id="WP_006187078.1">
    <property type="nucleotide sequence ID" value="NZ_AOII01000099.1"/>
</dbReference>
<name>L9YHS6_9EURY</name>
<proteinExistence type="predicted"/>
<evidence type="ECO:0008006" key="3">
    <source>
        <dbReference type="Google" id="ProtNLM"/>
    </source>
</evidence>
<dbReference type="OrthoDB" id="350765at2157"/>
<gene>
    <name evidence="1" type="ORF">C487_17680</name>
</gene>
<evidence type="ECO:0000313" key="1">
    <source>
        <dbReference type="EMBL" id="ELY73256.1"/>
    </source>
</evidence>
<reference evidence="1 2" key="1">
    <citation type="journal article" date="2014" name="PLoS Genet.">
        <title>Phylogenetically driven sequencing of extremely halophilic archaea reveals strategies for static and dynamic osmo-response.</title>
        <authorList>
            <person name="Becker E.A."/>
            <person name="Seitzer P.M."/>
            <person name="Tritt A."/>
            <person name="Larsen D."/>
            <person name="Krusor M."/>
            <person name="Yao A.I."/>
            <person name="Wu D."/>
            <person name="Madern D."/>
            <person name="Eisen J.A."/>
            <person name="Darling A.E."/>
            <person name="Facciotti M.T."/>
        </authorList>
    </citation>
    <scope>NUCLEOTIDE SEQUENCE [LARGE SCALE GENOMIC DNA]</scope>
    <source>
        <strain evidence="1 2">DSM 3751</strain>
    </source>
</reference>
<accession>L9YHS6</accession>